<dbReference type="EMBL" id="SRPO01000106">
    <property type="protein sequence ID" value="KAG5940878.1"/>
    <property type="molecule type" value="Genomic_DNA"/>
</dbReference>
<comment type="caution">
    <text evidence="2">The sequence shown here is derived from an EMBL/GenBank/DDBJ whole genome shotgun (WGS) entry which is preliminary data.</text>
</comment>
<keyword evidence="3" id="KW-1185">Reference proteome</keyword>
<evidence type="ECO:0000313" key="3">
    <source>
        <dbReference type="Proteomes" id="UP000706124"/>
    </source>
</evidence>
<reference evidence="2 3" key="1">
    <citation type="journal article" date="2020" name="bioRxiv">
        <title>Whole genome comparisons of ergot fungi reveals the divergence and evolution of species within the genus Claviceps are the result of varying mechanisms driving genome evolution and host range expansion.</title>
        <authorList>
            <person name="Wyka S.A."/>
            <person name="Mondo S.J."/>
            <person name="Liu M."/>
            <person name="Dettman J."/>
            <person name="Nalam V."/>
            <person name="Broders K.D."/>
        </authorList>
    </citation>
    <scope>NUCLEOTIDE SEQUENCE [LARGE SCALE GENOMIC DNA]</scope>
    <source>
        <strain evidence="2 3">CCC 1485</strain>
    </source>
</reference>
<feature type="compositionally biased region" description="Polar residues" evidence="1">
    <location>
        <begin position="579"/>
        <end position="588"/>
    </location>
</feature>
<dbReference type="Proteomes" id="UP000706124">
    <property type="component" value="Unassembled WGS sequence"/>
</dbReference>
<evidence type="ECO:0000256" key="1">
    <source>
        <dbReference type="SAM" id="MobiDB-lite"/>
    </source>
</evidence>
<sequence length="636" mass="68520">MTTLALNVSLPSGAFDSLANGPIADPASYSEPDHISSKLAIDPSRDTSSPGGQLDYLVAPISCLAHDLAMQGPLPNSASSVNHVTTGFLTSRPLVRGDLTDTSTSCCHPNITSLSPLATWNTATPSLERSVSAGSVNASHLSSQFYSGLNGSSSLGDRSTLDALRRRAERLCRDQQTVFDEMSDQWVKEKTELLQLVHLLRERLHLLENENTVLRSAAAHKSRTHESEHQKFSSQRRSLVKMYDRNSSLPHSPCGYNASETSGGFSLPPGLDGASRRPHFAKQTASPCHSPSGAPTIGHIGSLSPRTEPQNSASTDFLLPSPSLEHAGDVPIIDVQEIDPKLEGIPIRATAVQRPTFEPTATCNQAFVKTCITKSDQEDPSASDFHQAKRKGSCGAWEREKLRNDRRRSGLAPLTIIKNPEQAKHLLAADESRRLTMHAGHTPNHSQSIFPTMTATEGSSAAARSHATASTAAPFMFQGEQDIHTIGDYVETDRAKQLDQCADNDLEKTQIDGISDADIEGFLEPADDVPLKGPLMIKNIPAQDEIFWARVNQRLDPISQGKGALPRVLQSPMLDTTSALEDTSSTQQKDAHAPEESSAGMQSEDEVEDGNAAAENDVPLIFKATSNFGTPFGCAS</sequence>
<gene>
    <name evidence="2" type="ORF">E4U60_000262</name>
</gene>
<proteinExistence type="predicted"/>
<protein>
    <submittedName>
        <fullName evidence="2">Uncharacterized protein</fullName>
    </submittedName>
</protein>
<feature type="region of interest" description="Disordered" evidence="1">
    <location>
        <begin position="579"/>
        <end position="618"/>
    </location>
</feature>
<accession>A0A9P7MF03</accession>
<name>A0A9P7MF03_9HYPO</name>
<dbReference type="AlphaFoldDB" id="A0A9P7MF03"/>
<dbReference type="OrthoDB" id="5427699at2759"/>
<organism evidence="2 3">
    <name type="scientific">Claviceps pazoutovae</name>
    <dbReference type="NCBI Taxonomy" id="1649127"/>
    <lineage>
        <taxon>Eukaryota</taxon>
        <taxon>Fungi</taxon>
        <taxon>Dikarya</taxon>
        <taxon>Ascomycota</taxon>
        <taxon>Pezizomycotina</taxon>
        <taxon>Sordariomycetes</taxon>
        <taxon>Hypocreomycetidae</taxon>
        <taxon>Hypocreales</taxon>
        <taxon>Clavicipitaceae</taxon>
        <taxon>Claviceps</taxon>
    </lineage>
</organism>
<evidence type="ECO:0000313" key="2">
    <source>
        <dbReference type="EMBL" id="KAG5940878.1"/>
    </source>
</evidence>